<proteinExistence type="predicted"/>
<dbReference type="Proteomes" id="UP001526143">
    <property type="component" value="Unassembled WGS sequence"/>
</dbReference>
<evidence type="ECO:0000313" key="2">
    <source>
        <dbReference type="Proteomes" id="UP001526143"/>
    </source>
</evidence>
<sequence>MHNSTDIRLLLPESIWLESEHFEEAKKMTDGHSLPILQTRPAGSDRSNNEADKWQTYLNALALLGFEEWLSTRITQQPIKRDSNISYLKVGEFKLCLIATEHILDEQVNLAVDFIERPELAAHFYVLLEVLEEQEEVIIRGFLRYDELINYTTIKLQPRDSFYRLPLAEFNPEPNHLIFYSRFLEPTAIPLPVATETKAEESLVGYLQETTTKLSQWLQGVIDESWQAIDTLISPEVNLAFSTRSVEVATKRGKLIDLGIQLSHQTVALLVNITEEAEEKISISIQLHPTGKEKYLPLNIKVTLLSKVGNILQQVEARGQDNYIQLKLFKGERGKRFSIKVSLDELSVIENFEL</sequence>
<keyword evidence="2" id="KW-1185">Reference proteome</keyword>
<dbReference type="EMBL" id="JAOWRF010000039">
    <property type="protein sequence ID" value="MCV3212481.1"/>
    <property type="molecule type" value="Genomic_DNA"/>
</dbReference>
<dbReference type="Pfam" id="PF08852">
    <property type="entry name" value="DUF1822"/>
    <property type="match status" value="1"/>
</dbReference>
<comment type="caution">
    <text evidence="1">The sequence shown here is derived from an EMBL/GenBank/DDBJ whole genome shotgun (WGS) entry which is preliminary data.</text>
</comment>
<gene>
    <name evidence="1" type="ORF">OGM63_02860</name>
</gene>
<dbReference type="InterPro" id="IPR014951">
    <property type="entry name" value="DUF1822"/>
</dbReference>
<organism evidence="1 2">
    <name type="scientific">Plectonema radiosum NIES-515</name>
    <dbReference type="NCBI Taxonomy" id="2986073"/>
    <lineage>
        <taxon>Bacteria</taxon>
        <taxon>Bacillati</taxon>
        <taxon>Cyanobacteriota</taxon>
        <taxon>Cyanophyceae</taxon>
        <taxon>Oscillatoriophycideae</taxon>
        <taxon>Oscillatoriales</taxon>
        <taxon>Microcoleaceae</taxon>
        <taxon>Plectonema</taxon>
    </lineage>
</organism>
<reference evidence="1 2" key="1">
    <citation type="submission" date="2022-10" db="EMBL/GenBank/DDBJ databases">
        <title>Identification of biosynthetic pathway for the production of the potent trypsin inhibitor radiosumin.</title>
        <authorList>
            <person name="Fewer D.P."/>
            <person name="Delbaje E."/>
            <person name="Ouyang X."/>
            <person name="Agostino P.D."/>
            <person name="Wahlsten M."/>
            <person name="Jokela J."/>
            <person name="Permi P."/>
            <person name="Haapaniemi E."/>
            <person name="Koistinen H."/>
        </authorList>
    </citation>
    <scope>NUCLEOTIDE SEQUENCE [LARGE SCALE GENOMIC DNA]</scope>
    <source>
        <strain evidence="1 2">NIES-515</strain>
    </source>
</reference>
<evidence type="ECO:0000313" key="1">
    <source>
        <dbReference type="EMBL" id="MCV3212481.1"/>
    </source>
</evidence>
<protein>
    <submittedName>
        <fullName evidence="1">DUF1822 family protein</fullName>
    </submittedName>
</protein>
<dbReference type="RefSeq" id="WP_263743994.1">
    <property type="nucleotide sequence ID" value="NZ_JAOWRF010000039.1"/>
</dbReference>
<name>A0ABT3ATN2_9CYAN</name>
<accession>A0ABT3ATN2</accession>